<dbReference type="PANTHER" id="PTHR31285">
    <property type="entry name" value="NICOTINAMIDE MONONUCLEOTIDE ADENYLYLTRANSFERASE"/>
    <property type="match status" value="1"/>
</dbReference>
<gene>
    <name evidence="10" type="ORF">BD324DRAFT_563689</name>
</gene>
<dbReference type="GeneID" id="33554834"/>
<keyword evidence="7" id="KW-0520">NAD</keyword>
<evidence type="ECO:0000256" key="7">
    <source>
        <dbReference type="ARBA" id="ARBA00023027"/>
    </source>
</evidence>
<dbReference type="Proteomes" id="UP000193218">
    <property type="component" value="Unassembled WGS sequence"/>
</dbReference>
<dbReference type="InterPro" id="IPR005248">
    <property type="entry name" value="NadD/NMNAT"/>
</dbReference>
<dbReference type="InterPro" id="IPR004821">
    <property type="entry name" value="Cyt_trans-like"/>
</dbReference>
<keyword evidence="5" id="KW-0547">Nucleotide-binding</keyword>
<keyword evidence="3" id="KW-0808">Transferase</keyword>
<dbReference type="STRING" id="4999.A0A1Y1UKG3"/>
<comment type="catalytic activity">
    <reaction evidence="8">
        <text>beta-nicotinamide D-ribonucleotide + ATP + H(+) = diphosphate + NAD(+)</text>
        <dbReference type="Rhea" id="RHEA:21360"/>
        <dbReference type="ChEBI" id="CHEBI:14649"/>
        <dbReference type="ChEBI" id="CHEBI:15378"/>
        <dbReference type="ChEBI" id="CHEBI:30616"/>
        <dbReference type="ChEBI" id="CHEBI:33019"/>
        <dbReference type="ChEBI" id="CHEBI:57540"/>
        <dbReference type="EC" id="2.7.7.1"/>
    </reaction>
</comment>
<evidence type="ECO:0000256" key="6">
    <source>
        <dbReference type="ARBA" id="ARBA00022840"/>
    </source>
</evidence>
<feature type="non-terminal residue" evidence="10">
    <location>
        <position position="232"/>
    </location>
</feature>
<dbReference type="InterPro" id="IPR014729">
    <property type="entry name" value="Rossmann-like_a/b/a_fold"/>
</dbReference>
<keyword evidence="4" id="KW-0548">Nucleotidyltransferase</keyword>
<evidence type="ECO:0000256" key="1">
    <source>
        <dbReference type="ARBA" id="ARBA00004790"/>
    </source>
</evidence>
<accession>A0A1Y1UKG3</accession>
<protein>
    <recommendedName>
        <fullName evidence="9">Cytidyltransferase-like domain-containing protein</fullName>
    </recommendedName>
</protein>
<evidence type="ECO:0000256" key="8">
    <source>
        <dbReference type="ARBA" id="ARBA00049001"/>
    </source>
</evidence>
<proteinExistence type="predicted"/>
<dbReference type="CDD" id="cd02165">
    <property type="entry name" value="NMNAT"/>
    <property type="match status" value="1"/>
</dbReference>
<dbReference type="Pfam" id="PF01467">
    <property type="entry name" value="CTP_transf_like"/>
    <property type="match status" value="1"/>
</dbReference>
<feature type="domain" description="Cytidyltransferase-like" evidence="9">
    <location>
        <begin position="5"/>
        <end position="204"/>
    </location>
</feature>
<dbReference type="EMBL" id="NBSH01000005">
    <property type="protein sequence ID" value="ORX37956.1"/>
    <property type="molecule type" value="Genomic_DNA"/>
</dbReference>
<dbReference type="GO" id="GO:0005634">
    <property type="term" value="C:nucleus"/>
    <property type="evidence" value="ECO:0007669"/>
    <property type="project" value="TreeGrafter"/>
</dbReference>
<dbReference type="InParanoid" id="A0A1Y1UKG3"/>
<evidence type="ECO:0000256" key="3">
    <source>
        <dbReference type="ARBA" id="ARBA00022679"/>
    </source>
</evidence>
<evidence type="ECO:0000259" key="9">
    <source>
        <dbReference type="Pfam" id="PF01467"/>
    </source>
</evidence>
<dbReference type="FunCoup" id="A0A1Y1UKG3">
    <property type="interactions" value="203"/>
</dbReference>
<dbReference type="GO" id="GO:0009435">
    <property type="term" value="P:NAD+ biosynthetic process"/>
    <property type="evidence" value="ECO:0007669"/>
    <property type="project" value="UniProtKB-UniPathway"/>
</dbReference>
<dbReference type="GO" id="GO:0000309">
    <property type="term" value="F:nicotinamide-nucleotide adenylyltransferase activity"/>
    <property type="evidence" value="ECO:0007669"/>
    <property type="project" value="UniProtKB-EC"/>
</dbReference>
<dbReference type="OrthoDB" id="5591297at2759"/>
<dbReference type="UniPathway" id="UPA00253">
    <property type="reaction ID" value="UER00600"/>
</dbReference>
<dbReference type="RefSeq" id="XP_021871943.1">
    <property type="nucleotide sequence ID" value="XM_022013026.1"/>
</dbReference>
<dbReference type="Gene3D" id="3.40.50.620">
    <property type="entry name" value="HUPs"/>
    <property type="match status" value="1"/>
</dbReference>
<feature type="non-terminal residue" evidence="10">
    <location>
        <position position="1"/>
    </location>
</feature>
<name>A0A1Y1UKG3_9TREE</name>
<sequence length="232" mass="25781">ISILDSSFNPPHNAHLALASEPFPPRSVSEDLPSAYTHRLLVFSTTNVDKKPASGDPTLEQRVEMIKMLASNVGGPESKSPAAVGLINEPTFVGKSRIIHSYLLTRGFKERPHLTFIVGTDTLTRFFDPRYYGAVPGGMNQALDRFFVEEGSSLVCGRRKGEEEVEAALLKREEIRQRVDNGQVRFFADGSEDWAGVSSTDVRKAVQRGDWDGVDRLVTPEIAAYIKDQRLY</sequence>
<evidence type="ECO:0000256" key="2">
    <source>
        <dbReference type="ARBA" id="ARBA00022642"/>
    </source>
</evidence>
<dbReference type="PANTHER" id="PTHR31285:SF0">
    <property type="entry name" value="NICOTINAMIDE MONONUCLEOTIDE ADENYLYLTRANSFERASE"/>
    <property type="match status" value="1"/>
</dbReference>
<reference evidence="10 11" key="1">
    <citation type="submission" date="2017-03" db="EMBL/GenBank/DDBJ databases">
        <title>Widespread Adenine N6-methylation of Active Genes in Fungi.</title>
        <authorList>
            <consortium name="DOE Joint Genome Institute"/>
            <person name="Mondo S.J."/>
            <person name="Dannebaum R.O."/>
            <person name="Kuo R.C."/>
            <person name="Louie K.B."/>
            <person name="Bewick A.J."/>
            <person name="Labutti K."/>
            <person name="Haridas S."/>
            <person name="Kuo A."/>
            <person name="Salamov A."/>
            <person name="Ahrendt S.R."/>
            <person name="Lau R."/>
            <person name="Bowen B.P."/>
            <person name="Lipzen A."/>
            <person name="Sullivan W."/>
            <person name="Andreopoulos W.B."/>
            <person name="Clum A."/>
            <person name="Lindquist E."/>
            <person name="Daum C."/>
            <person name="Northen T.R."/>
            <person name="Ramamoorthy G."/>
            <person name="Schmitz R.J."/>
            <person name="Gryganskyi A."/>
            <person name="Culley D."/>
            <person name="Magnuson J."/>
            <person name="James T.Y."/>
            <person name="O'Malley M.A."/>
            <person name="Stajich J.E."/>
            <person name="Spatafora J.W."/>
            <person name="Visel A."/>
            <person name="Grigoriev I.V."/>
        </authorList>
    </citation>
    <scope>NUCLEOTIDE SEQUENCE [LARGE SCALE GENOMIC DNA]</scope>
    <source>
        <strain evidence="10 11">NRRL Y-17943</strain>
    </source>
</reference>
<comment type="pathway">
    <text evidence="1">Cofactor biosynthesis; NAD(+) biosynthesis.</text>
</comment>
<keyword evidence="2" id="KW-0662">Pyridine nucleotide biosynthesis</keyword>
<dbReference type="GO" id="GO:0016887">
    <property type="term" value="F:ATP hydrolysis activity"/>
    <property type="evidence" value="ECO:0007669"/>
    <property type="project" value="TreeGrafter"/>
</dbReference>
<comment type="caution">
    <text evidence="10">The sequence shown here is derived from an EMBL/GenBank/DDBJ whole genome shotgun (WGS) entry which is preliminary data.</text>
</comment>
<dbReference type="GO" id="GO:0005737">
    <property type="term" value="C:cytoplasm"/>
    <property type="evidence" value="ECO:0007669"/>
    <property type="project" value="TreeGrafter"/>
</dbReference>
<keyword evidence="11" id="KW-1185">Reference proteome</keyword>
<dbReference type="SUPFAM" id="SSF52374">
    <property type="entry name" value="Nucleotidylyl transferase"/>
    <property type="match status" value="1"/>
</dbReference>
<evidence type="ECO:0000313" key="10">
    <source>
        <dbReference type="EMBL" id="ORX37956.1"/>
    </source>
</evidence>
<evidence type="ECO:0000313" key="11">
    <source>
        <dbReference type="Proteomes" id="UP000193218"/>
    </source>
</evidence>
<organism evidence="10 11">
    <name type="scientific">Kockovaella imperatae</name>
    <dbReference type="NCBI Taxonomy" id="4999"/>
    <lineage>
        <taxon>Eukaryota</taxon>
        <taxon>Fungi</taxon>
        <taxon>Dikarya</taxon>
        <taxon>Basidiomycota</taxon>
        <taxon>Agaricomycotina</taxon>
        <taxon>Tremellomycetes</taxon>
        <taxon>Tremellales</taxon>
        <taxon>Cuniculitremaceae</taxon>
        <taxon>Kockovaella</taxon>
    </lineage>
</organism>
<evidence type="ECO:0000256" key="4">
    <source>
        <dbReference type="ARBA" id="ARBA00022695"/>
    </source>
</evidence>
<dbReference type="GO" id="GO:0005524">
    <property type="term" value="F:ATP binding"/>
    <property type="evidence" value="ECO:0007669"/>
    <property type="project" value="UniProtKB-KW"/>
</dbReference>
<dbReference type="AlphaFoldDB" id="A0A1Y1UKG3"/>
<keyword evidence="6" id="KW-0067">ATP-binding</keyword>
<evidence type="ECO:0000256" key="5">
    <source>
        <dbReference type="ARBA" id="ARBA00022741"/>
    </source>
</evidence>